<organism evidence="1 2">
    <name type="scientific">Pistacia integerrima</name>
    <dbReference type="NCBI Taxonomy" id="434235"/>
    <lineage>
        <taxon>Eukaryota</taxon>
        <taxon>Viridiplantae</taxon>
        <taxon>Streptophyta</taxon>
        <taxon>Embryophyta</taxon>
        <taxon>Tracheophyta</taxon>
        <taxon>Spermatophyta</taxon>
        <taxon>Magnoliopsida</taxon>
        <taxon>eudicotyledons</taxon>
        <taxon>Gunneridae</taxon>
        <taxon>Pentapetalae</taxon>
        <taxon>rosids</taxon>
        <taxon>malvids</taxon>
        <taxon>Sapindales</taxon>
        <taxon>Anacardiaceae</taxon>
        <taxon>Pistacia</taxon>
    </lineage>
</organism>
<evidence type="ECO:0000313" key="2">
    <source>
        <dbReference type="Proteomes" id="UP001163603"/>
    </source>
</evidence>
<evidence type="ECO:0000313" key="1">
    <source>
        <dbReference type="EMBL" id="KAJ0026466.1"/>
    </source>
</evidence>
<protein>
    <submittedName>
        <fullName evidence="1">Uncharacterized protein</fullName>
    </submittedName>
</protein>
<reference evidence="2" key="1">
    <citation type="journal article" date="2023" name="G3 (Bethesda)">
        <title>Genome assembly and association tests identify interacting loci associated with vigor, precocity, and sex in interspecific pistachio rootstocks.</title>
        <authorList>
            <person name="Palmer W."/>
            <person name="Jacygrad E."/>
            <person name="Sagayaradj S."/>
            <person name="Cavanaugh K."/>
            <person name="Han R."/>
            <person name="Bertier L."/>
            <person name="Beede B."/>
            <person name="Kafkas S."/>
            <person name="Golino D."/>
            <person name="Preece J."/>
            <person name="Michelmore R."/>
        </authorList>
    </citation>
    <scope>NUCLEOTIDE SEQUENCE [LARGE SCALE GENOMIC DNA]</scope>
</reference>
<comment type="caution">
    <text evidence="1">The sequence shown here is derived from an EMBL/GenBank/DDBJ whole genome shotgun (WGS) entry which is preliminary data.</text>
</comment>
<name>A0ACC0XY77_9ROSI</name>
<gene>
    <name evidence="1" type="ORF">Pint_07530</name>
</gene>
<proteinExistence type="predicted"/>
<dbReference type="Proteomes" id="UP001163603">
    <property type="component" value="Chromosome 10"/>
</dbReference>
<dbReference type="EMBL" id="CM047745">
    <property type="protein sequence ID" value="KAJ0026466.1"/>
    <property type="molecule type" value="Genomic_DNA"/>
</dbReference>
<accession>A0ACC0XY77</accession>
<sequence length="28" mass="3136">MFNKKHCGGCNKKCKKGNSCTYGMCNYS</sequence>
<keyword evidence="2" id="KW-1185">Reference proteome</keyword>